<dbReference type="Proteomes" id="UP001472677">
    <property type="component" value="Unassembled WGS sequence"/>
</dbReference>
<evidence type="ECO:0000313" key="2">
    <source>
        <dbReference type="Proteomes" id="UP001472677"/>
    </source>
</evidence>
<protein>
    <submittedName>
        <fullName evidence="1">Uncharacterized protein</fullName>
    </submittedName>
</protein>
<dbReference type="EMBL" id="JBBPBM010000004">
    <property type="protein sequence ID" value="KAK8589492.1"/>
    <property type="molecule type" value="Genomic_DNA"/>
</dbReference>
<reference evidence="1 2" key="1">
    <citation type="journal article" date="2024" name="G3 (Bethesda)">
        <title>Genome assembly of Hibiscus sabdariffa L. provides insights into metabolisms of medicinal natural products.</title>
        <authorList>
            <person name="Kim T."/>
        </authorList>
    </citation>
    <scope>NUCLEOTIDE SEQUENCE [LARGE SCALE GENOMIC DNA]</scope>
    <source>
        <strain evidence="1">TK-2024</strain>
        <tissue evidence="1">Old leaves</tissue>
    </source>
</reference>
<accession>A0ABR2FZ74</accession>
<evidence type="ECO:0000313" key="1">
    <source>
        <dbReference type="EMBL" id="KAK8589492.1"/>
    </source>
</evidence>
<keyword evidence="2" id="KW-1185">Reference proteome</keyword>
<proteinExistence type="predicted"/>
<organism evidence="1 2">
    <name type="scientific">Hibiscus sabdariffa</name>
    <name type="common">roselle</name>
    <dbReference type="NCBI Taxonomy" id="183260"/>
    <lineage>
        <taxon>Eukaryota</taxon>
        <taxon>Viridiplantae</taxon>
        <taxon>Streptophyta</taxon>
        <taxon>Embryophyta</taxon>
        <taxon>Tracheophyta</taxon>
        <taxon>Spermatophyta</taxon>
        <taxon>Magnoliopsida</taxon>
        <taxon>eudicotyledons</taxon>
        <taxon>Gunneridae</taxon>
        <taxon>Pentapetalae</taxon>
        <taxon>rosids</taxon>
        <taxon>malvids</taxon>
        <taxon>Malvales</taxon>
        <taxon>Malvaceae</taxon>
        <taxon>Malvoideae</taxon>
        <taxon>Hibiscus</taxon>
    </lineage>
</organism>
<sequence length="250" mass="28081">MAVMERLSSCIIGSTIKPYNVEKLIECMEVFNLSVVSSIPPRADIGDGVVDFLMAFGVQEVVCRVDRPNITLQNRCVSVQNPFTNFEDVVYPYLSIPLEILRSDPMVMFWKGSDVGGAQTFVFSRVSKEESVNQTMNSIYARPALDIHDLEEESTQLNMFPEISSGVWSSAAEGHSGPLILPLLYTHRWWLDDCTFASPPDVSDFISDVTVSWNGLSAFFFHRPYPVVAPERHVTEDFGLLARAWIGFSR</sequence>
<comment type="caution">
    <text evidence="1">The sequence shown here is derived from an EMBL/GenBank/DDBJ whole genome shotgun (WGS) entry which is preliminary data.</text>
</comment>
<name>A0ABR2FZ74_9ROSI</name>
<gene>
    <name evidence="1" type="ORF">V6N12_023887</name>
</gene>